<protein>
    <submittedName>
        <fullName evidence="1">Uncharacterized protein</fullName>
    </submittedName>
</protein>
<dbReference type="OrthoDB" id="3260805at2"/>
<dbReference type="STRING" id="156892.BM477_04830"/>
<keyword evidence="2" id="KW-1185">Reference proteome</keyword>
<gene>
    <name evidence="1" type="ORF">BM477_04830</name>
</gene>
<name>A0A1Q5PNZ0_9ACTO</name>
<sequence length="178" mass="19796">MGWFGRSSSKNVAGSEPKNSQMPAALAALVPEGQAQSAQTTAAGKWVVVNSAGVHLVGEVLEESVPWYMIERMTFAGKQRELKLWWTNRSVEPVALQLLDRDPREFMDTAQDHLEHSLVMVRQRQVEGGSITGTIRRDEAGELFIVISTSSEKVRVEDSVLDDFERELRDLAGIQDAE</sequence>
<accession>A0A1Q5PNZ0</accession>
<proteinExistence type="predicted"/>
<dbReference type="RefSeq" id="WP_075361548.1">
    <property type="nucleotide sequence ID" value="NZ_MPDM01000004.1"/>
</dbReference>
<evidence type="ECO:0000313" key="2">
    <source>
        <dbReference type="Proteomes" id="UP000186465"/>
    </source>
</evidence>
<evidence type="ECO:0000313" key="1">
    <source>
        <dbReference type="EMBL" id="OKL49308.1"/>
    </source>
</evidence>
<organism evidence="1 2">
    <name type="scientific">Boudabousia marimammalium</name>
    <dbReference type="NCBI Taxonomy" id="156892"/>
    <lineage>
        <taxon>Bacteria</taxon>
        <taxon>Bacillati</taxon>
        <taxon>Actinomycetota</taxon>
        <taxon>Actinomycetes</taxon>
        <taxon>Actinomycetales</taxon>
        <taxon>Actinomycetaceae</taxon>
        <taxon>Boudabousia</taxon>
    </lineage>
</organism>
<comment type="caution">
    <text evidence="1">The sequence shown here is derived from an EMBL/GenBank/DDBJ whole genome shotgun (WGS) entry which is preliminary data.</text>
</comment>
<reference evidence="2" key="1">
    <citation type="submission" date="2016-11" db="EMBL/GenBank/DDBJ databases">
        <title>Actinomyces gypaetusis sp. nov. isolated from Gypaetus barbatus in Qinghai Tibet Plateau China.</title>
        <authorList>
            <person name="Meng X."/>
        </authorList>
    </citation>
    <scope>NUCLEOTIDE SEQUENCE [LARGE SCALE GENOMIC DNA]</scope>
    <source>
        <strain evidence="2">DSM 15383</strain>
    </source>
</reference>
<dbReference type="EMBL" id="MPDM01000004">
    <property type="protein sequence ID" value="OKL49308.1"/>
    <property type="molecule type" value="Genomic_DNA"/>
</dbReference>
<dbReference type="Proteomes" id="UP000186465">
    <property type="component" value="Unassembled WGS sequence"/>
</dbReference>
<dbReference type="AlphaFoldDB" id="A0A1Q5PNZ0"/>